<keyword evidence="2" id="KW-1185">Reference proteome</keyword>
<protein>
    <submittedName>
        <fullName evidence="1">Uncharacterized protein</fullName>
    </submittedName>
</protein>
<evidence type="ECO:0000313" key="1">
    <source>
        <dbReference type="EMBL" id="TCO70414.1"/>
    </source>
</evidence>
<evidence type="ECO:0000313" key="2">
    <source>
        <dbReference type="Proteomes" id="UP000294919"/>
    </source>
</evidence>
<dbReference type="Proteomes" id="UP000294919">
    <property type="component" value="Unassembled WGS sequence"/>
</dbReference>
<dbReference type="AlphaFoldDB" id="A0A4R2KC29"/>
<accession>A0A4R2KC29</accession>
<comment type="caution">
    <text evidence="1">The sequence shown here is derived from an EMBL/GenBank/DDBJ whole genome shotgun (WGS) entry which is preliminary data.</text>
</comment>
<reference evidence="1 2" key="1">
    <citation type="submission" date="2019-03" db="EMBL/GenBank/DDBJ databases">
        <title>Genomic Encyclopedia of Type Strains, Phase IV (KMG-IV): sequencing the most valuable type-strain genomes for metagenomic binning, comparative biology and taxonomic classification.</title>
        <authorList>
            <person name="Goeker M."/>
        </authorList>
    </citation>
    <scope>NUCLEOTIDE SEQUENCE [LARGE SCALE GENOMIC DNA]</scope>
    <source>
        <strain evidence="1 2">DSM 102940</strain>
    </source>
</reference>
<proteinExistence type="predicted"/>
<gene>
    <name evidence="1" type="ORF">EV214_12634</name>
</gene>
<dbReference type="EMBL" id="SLWV01000026">
    <property type="protein sequence ID" value="TCO70414.1"/>
    <property type="molecule type" value="Genomic_DNA"/>
</dbReference>
<sequence length="53" mass="6279">MKKREDGLKNGKVYNQTQSRYTIGYSLFSAVYTNPKKRGRCKECILFKQSREE</sequence>
<organism evidence="1 2">
    <name type="scientific">Marinisporobacter balticus</name>
    <dbReference type="NCBI Taxonomy" id="2018667"/>
    <lineage>
        <taxon>Bacteria</taxon>
        <taxon>Bacillati</taxon>
        <taxon>Bacillota</taxon>
        <taxon>Clostridia</taxon>
        <taxon>Peptostreptococcales</taxon>
        <taxon>Thermotaleaceae</taxon>
        <taxon>Marinisporobacter</taxon>
    </lineage>
</organism>
<name>A0A4R2KC29_9FIRM</name>